<evidence type="ECO:0000259" key="18">
    <source>
        <dbReference type="PROSITE" id="PS50999"/>
    </source>
</evidence>
<keyword evidence="3 14" id="KW-0813">Transport</keyword>
<keyword evidence="13" id="KW-0449">Lipoprotein</keyword>
<dbReference type="PANTHER" id="PTHR22888">
    <property type="entry name" value="CYTOCHROME C OXIDASE, SUBUNIT II"/>
    <property type="match status" value="1"/>
</dbReference>
<feature type="domain" description="Cytochrome oxidase subunit II transmembrane region profile" evidence="18">
    <location>
        <begin position="4"/>
        <end position="101"/>
    </location>
</feature>
<evidence type="ECO:0000256" key="15">
    <source>
        <dbReference type="SAM" id="MobiDB-lite"/>
    </source>
</evidence>
<evidence type="ECO:0000256" key="4">
    <source>
        <dbReference type="ARBA" id="ARBA00022475"/>
    </source>
</evidence>
<dbReference type="InterPro" id="IPR036257">
    <property type="entry name" value="Cyt_c_oxidase_su2_TM_sf"/>
</dbReference>
<gene>
    <name evidence="19" type="primary">cyoA</name>
    <name evidence="19" type="ORF">SLNSH_05015</name>
</gene>
<dbReference type="PANTHER" id="PTHR22888:SF18">
    <property type="entry name" value="CYTOCHROME BO(3) UBIQUINOL OXIDASE SUBUNIT 2"/>
    <property type="match status" value="1"/>
</dbReference>
<dbReference type="Proteomes" id="UP000239772">
    <property type="component" value="Unassembled WGS sequence"/>
</dbReference>
<dbReference type="CDD" id="cd04212">
    <property type="entry name" value="CuRO_UO_II"/>
    <property type="match status" value="1"/>
</dbReference>
<proteinExistence type="inferred from homology"/>
<protein>
    <recommendedName>
        <fullName evidence="14">Ubiquinol oxidase subunit 2</fullName>
    </recommendedName>
</protein>
<evidence type="ECO:0000259" key="17">
    <source>
        <dbReference type="PROSITE" id="PS50857"/>
    </source>
</evidence>
<evidence type="ECO:0000256" key="10">
    <source>
        <dbReference type="ARBA" id="ARBA00023002"/>
    </source>
</evidence>
<dbReference type="GO" id="GO:0009486">
    <property type="term" value="F:cytochrome bo3 ubiquinol oxidase activity"/>
    <property type="evidence" value="ECO:0007669"/>
    <property type="project" value="InterPro"/>
</dbReference>
<keyword evidence="6 16" id="KW-0812">Transmembrane</keyword>
<evidence type="ECO:0000313" key="19">
    <source>
        <dbReference type="EMBL" id="PSC06265.1"/>
    </source>
</evidence>
<dbReference type="Gene3D" id="1.10.287.90">
    <property type="match status" value="1"/>
</dbReference>
<dbReference type="PIRSF" id="PIRSF000292">
    <property type="entry name" value="Ubi_od_II"/>
    <property type="match status" value="1"/>
</dbReference>
<feature type="domain" description="Cytochrome oxidase subunit II copper A binding" evidence="17">
    <location>
        <begin position="106"/>
        <end position="218"/>
    </location>
</feature>
<dbReference type="GO" id="GO:0004129">
    <property type="term" value="F:cytochrome-c oxidase activity"/>
    <property type="evidence" value="ECO:0007669"/>
    <property type="project" value="UniProtKB-UniRule"/>
</dbReference>
<keyword evidence="20" id="KW-1185">Reference proteome</keyword>
<comment type="subcellular location">
    <subcellularLocation>
        <location evidence="1">Cell membrane</location>
        <topology evidence="1">Multi-pass membrane protein</topology>
    </subcellularLocation>
</comment>
<keyword evidence="10 14" id="KW-0560">Oxidoreductase</keyword>
<dbReference type="NCBIfam" id="TIGR01433">
    <property type="entry name" value="CyoA"/>
    <property type="match status" value="1"/>
</dbReference>
<dbReference type="AlphaFoldDB" id="A0A2T1HXC9"/>
<feature type="transmembrane region" description="Helical" evidence="16">
    <location>
        <begin position="73"/>
        <end position="93"/>
    </location>
</feature>
<evidence type="ECO:0000256" key="13">
    <source>
        <dbReference type="ARBA" id="ARBA00023288"/>
    </source>
</evidence>
<dbReference type="InterPro" id="IPR011759">
    <property type="entry name" value="Cyt_c_oxidase_su2_TM_dom"/>
</dbReference>
<feature type="transmembrane region" description="Helical" evidence="16">
    <location>
        <begin position="32"/>
        <end position="52"/>
    </location>
</feature>
<dbReference type="GO" id="GO:0042773">
    <property type="term" value="P:ATP synthesis coupled electron transport"/>
    <property type="evidence" value="ECO:0007669"/>
    <property type="project" value="TreeGrafter"/>
</dbReference>
<keyword evidence="9 16" id="KW-1133">Transmembrane helix</keyword>
<evidence type="ECO:0000256" key="12">
    <source>
        <dbReference type="ARBA" id="ARBA00023139"/>
    </source>
</evidence>
<organism evidence="19 20">
    <name type="scientific">Alsobacter soli</name>
    <dbReference type="NCBI Taxonomy" id="2109933"/>
    <lineage>
        <taxon>Bacteria</taxon>
        <taxon>Pseudomonadati</taxon>
        <taxon>Pseudomonadota</taxon>
        <taxon>Alphaproteobacteria</taxon>
        <taxon>Hyphomicrobiales</taxon>
        <taxon>Alsobacteraceae</taxon>
        <taxon>Alsobacter</taxon>
    </lineage>
</organism>
<keyword evidence="4 14" id="KW-1003">Cell membrane</keyword>
<dbReference type="Pfam" id="PF06481">
    <property type="entry name" value="COX_ARM"/>
    <property type="match status" value="1"/>
</dbReference>
<dbReference type="SUPFAM" id="SSF49503">
    <property type="entry name" value="Cupredoxins"/>
    <property type="match status" value="1"/>
</dbReference>
<dbReference type="InterPro" id="IPR002429">
    <property type="entry name" value="CcO_II-like_C"/>
</dbReference>
<sequence length="283" mass="30861">MACALSGCNTGILDPKGPVGAAERTILLNSTVIMLAIVIPTIIATLAFAWWYRASNTRARFRPDFVYSGQVELIVWSIPTLVILFLGGVIWIGSYELDPGKPLSQDKHLEVQVVSLDWKWLFIYPEQGVASVNQLVIPAGQPVHFSITSASVMNVFFVPELGSMIYAMNRMATNLNLQADHPGEFHGMSAMFSGDGFPDMQFKVRAVSDGDFQNWVRTAQAAGQALDRTAYTQLAKQSRNVAPTTFRGVEPHLFDAIVRQDIPPAPGPETERGGADVSPRPGG</sequence>
<evidence type="ECO:0000256" key="9">
    <source>
        <dbReference type="ARBA" id="ARBA00022989"/>
    </source>
</evidence>
<keyword evidence="12" id="KW-0564">Palmitate</keyword>
<comment type="similarity">
    <text evidence="2 14">Belongs to the cytochrome c oxidase subunit 2 family.</text>
</comment>
<keyword evidence="5 14" id="KW-0679">Respiratory chain</keyword>
<evidence type="ECO:0000256" key="5">
    <source>
        <dbReference type="ARBA" id="ARBA00022660"/>
    </source>
</evidence>
<reference evidence="20" key="1">
    <citation type="submission" date="2018-03" db="EMBL/GenBank/DDBJ databases">
        <authorList>
            <person name="Sun L."/>
            <person name="Liu H."/>
            <person name="Chen W."/>
            <person name="Huang K."/>
            <person name="Liu W."/>
            <person name="Gao X."/>
        </authorList>
    </citation>
    <scope>NUCLEOTIDE SEQUENCE [LARGE SCALE GENOMIC DNA]</scope>
    <source>
        <strain evidence="20">SH9</strain>
    </source>
</reference>
<dbReference type="SUPFAM" id="SSF81464">
    <property type="entry name" value="Cytochrome c oxidase subunit II-like, transmembrane region"/>
    <property type="match status" value="1"/>
</dbReference>
<evidence type="ECO:0000256" key="2">
    <source>
        <dbReference type="ARBA" id="ARBA00007866"/>
    </source>
</evidence>
<evidence type="ECO:0000256" key="8">
    <source>
        <dbReference type="ARBA" id="ARBA00022982"/>
    </source>
</evidence>
<dbReference type="PROSITE" id="PS50857">
    <property type="entry name" value="COX2_CUA"/>
    <property type="match status" value="1"/>
</dbReference>
<dbReference type="PROSITE" id="PS50999">
    <property type="entry name" value="COX2_TM"/>
    <property type="match status" value="1"/>
</dbReference>
<comment type="caution">
    <text evidence="19">The sequence shown here is derived from an EMBL/GenBank/DDBJ whole genome shotgun (WGS) entry which is preliminary data.</text>
</comment>
<evidence type="ECO:0000256" key="7">
    <source>
        <dbReference type="ARBA" id="ARBA00022729"/>
    </source>
</evidence>
<dbReference type="RefSeq" id="WP_106335671.1">
    <property type="nucleotide sequence ID" value="NZ_PVZS01000004.1"/>
</dbReference>
<dbReference type="GO" id="GO:0005886">
    <property type="term" value="C:plasma membrane"/>
    <property type="evidence" value="ECO:0007669"/>
    <property type="project" value="UniProtKB-SubCell"/>
</dbReference>
<keyword evidence="11 14" id="KW-0472">Membrane</keyword>
<evidence type="ECO:0000256" key="3">
    <source>
        <dbReference type="ARBA" id="ARBA00022448"/>
    </source>
</evidence>
<evidence type="ECO:0000256" key="6">
    <source>
        <dbReference type="ARBA" id="ARBA00022692"/>
    </source>
</evidence>
<evidence type="ECO:0000256" key="11">
    <source>
        <dbReference type="ARBA" id="ARBA00023136"/>
    </source>
</evidence>
<keyword evidence="8 14" id="KW-0249">Electron transport</keyword>
<dbReference type="GO" id="GO:0016682">
    <property type="term" value="F:oxidoreductase activity, acting on diphenols and related substances as donors, oxygen as acceptor"/>
    <property type="evidence" value="ECO:0007669"/>
    <property type="project" value="InterPro"/>
</dbReference>
<dbReference type="InterPro" id="IPR034227">
    <property type="entry name" value="CuRO_UO_II"/>
</dbReference>
<dbReference type="OrthoDB" id="9783445at2"/>
<dbReference type="GO" id="GO:0005507">
    <property type="term" value="F:copper ion binding"/>
    <property type="evidence" value="ECO:0007669"/>
    <property type="project" value="InterPro"/>
</dbReference>
<dbReference type="InterPro" id="IPR045187">
    <property type="entry name" value="CcO_II"/>
</dbReference>
<accession>A0A2T1HXC9</accession>
<keyword evidence="7" id="KW-0732">Signal</keyword>
<evidence type="ECO:0000256" key="16">
    <source>
        <dbReference type="SAM" id="Phobius"/>
    </source>
</evidence>
<dbReference type="InterPro" id="IPR006333">
    <property type="entry name" value="Cyt_o_ubiquinol_oxidase_su2"/>
</dbReference>
<feature type="region of interest" description="Disordered" evidence="15">
    <location>
        <begin position="260"/>
        <end position="283"/>
    </location>
</feature>
<name>A0A2T1HXC9_9HYPH</name>
<dbReference type="EMBL" id="PVZS01000004">
    <property type="protein sequence ID" value="PSC06265.1"/>
    <property type="molecule type" value="Genomic_DNA"/>
</dbReference>
<evidence type="ECO:0000256" key="14">
    <source>
        <dbReference type="PIRNR" id="PIRNR000292"/>
    </source>
</evidence>
<evidence type="ECO:0000256" key="1">
    <source>
        <dbReference type="ARBA" id="ARBA00004651"/>
    </source>
</evidence>
<dbReference type="Gene3D" id="2.60.40.420">
    <property type="entry name" value="Cupredoxins - blue copper proteins"/>
    <property type="match status" value="1"/>
</dbReference>
<evidence type="ECO:0000313" key="20">
    <source>
        <dbReference type="Proteomes" id="UP000239772"/>
    </source>
</evidence>
<dbReference type="InterPro" id="IPR008972">
    <property type="entry name" value="Cupredoxin"/>
</dbReference>
<dbReference type="InterPro" id="IPR010514">
    <property type="entry name" value="COX_ARM"/>
</dbReference>